<reference evidence="15 17" key="1">
    <citation type="submission" date="2018-02" db="EMBL/GenBank/DDBJ databases">
        <title>Fusarium culmorum secondary metabolites in fungal-bacterial-plant interactions.</title>
        <authorList>
            <person name="Schmidt R."/>
        </authorList>
    </citation>
    <scope>NUCLEOTIDE SEQUENCE [LARGE SCALE GENOMIC DNA]</scope>
    <source>
        <strain evidence="15 17">PV</strain>
    </source>
</reference>
<comment type="function">
    <text evidence="1">S-adenosyl-L-methionine-dependent protein-arginine N-methyltransferase that methylates the delta-nitrogen atom of arginine residues to form N5-methylarginine (type IV) in target proteins. Monomethylates ribosomal protein L12.</text>
</comment>
<evidence type="ECO:0000256" key="8">
    <source>
        <dbReference type="ARBA" id="ARBA00022679"/>
    </source>
</evidence>
<dbReference type="GO" id="GO:0005737">
    <property type="term" value="C:cytoplasm"/>
    <property type="evidence" value="ECO:0007669"/>
    <property type="project" value="UniProtKB-SubCell"/>
</dbReference>
<evidence type="ECO:0000256" key="6">
    <source>
        <dbReference type="ARBA" id="ARBA00022490"/>
    </source>
</evidence>
<comment type="subunit">
    <text evidence="4">Monomer.</text>
</comment>
<dbReference type="EMBL" id="PVEM01000001">
    <property type="protein sequence ID" value="PTD12540.1"/>
    <property type="molecule type" value="Genomic_DNA"/>
</dbReference>
<dbReference type="SUPFAM" id="SSF48403">
    <property type="entry name" value="Ankyrin repeat"/>
    <property type="match status" value="1"/>
</dbReference>
<evidence type="ECO:0000256" key="5">
    <source>
        <dbReference type="ARBA" id="ARBA00018778"/>
    </source>
</evidence>
<evidence type="ECO:0000256" key="12">
    <source>
        <dbReference type="ARBA" id="ARBA00031724"/>
    </source>
</evidence>
<gene>
    <name evidence="15" type="ORF">FCULG_00003129</name>
    <name evidence="16" type="ORF">HYE67_008434</name>
</gene>
<keyword evidence="10" id="KW-0539">Nucleus</keyword>
<accession>A0A2T4H9P8</accession>
<evidence type="ECO:0000256" key="7">
    <source>
        <dbReference type="ARBA" id="ARBA00022603"/>
    </source>
</evidence>
<evidence type="ECO:0000256" key="11">
    <source>
        <dbReference type="ARBA" id="ARBA00031001"/>
    </source>
</evidence>
<keyword evidence="8 15" id="KW-0808">Transferase</keyword>
<dbReference type="GO" id="GO:0019702">
    <property type="term" value="F:protein arginine N5-methyltransferase activity"/>
    <property type="evidence" value="ECO:0007669"/>
    <property type="project" value="TreeGrafter"/>
</dbReference>
<evidence type="ECO:0000313" key="17">
    <source>
        <dbReference type="Proteomes" id="UP000241587"/>
    </source>
</evidence>
<dbReference type="SUPFAM" id="SSF53335">
    <property type="entry name" value="S-adenosyl-L-methionine-dependent methyltransferases"/>
    <property type="match status" value="1"/>
</dbReference>
<name>A0A2T4H9P8_FUSCU</name>
<dbReference type="Proteomes" id="UP000663297">
    <property type="component" value="Chromosome 4"/>
</dbReference>
<evidence type="ECO:0000259" key="14">
    <source>
        <dbReference type="PROSITE" id="PS51559"/>
    </source>
</evidence>
<evidence type="ECO:0000256" key="1">
    <source>
        <dbReference type="ARBA" id="ARBA00002207"/>
    </source>
</evidence>
<evidence type="ECO:0000256" key="9">
    <source>
        <dbReference type="ARBA" id="ARBA00022691"/>
    </source>
</evidence>
<dbReference type="EMBL" id="CP064750">
    <property type="protein sequence ID" value="QPC66203.1"/>
    <property type="molecule type" value="Genomic_DNA"/>
</dbReference>
<dbReference type="PANTHER" id="PTHR32379:SF1">
    <property type="entry name" value="GUANIDINOACETATE N-METHYLTRANSFERASE"/>
    <property type="match status" value="1"/>
</dbReference>
<feature type="compositionally biased region" description="Basic and acidic residues" evidence="13">
    <location>
        <begin position="182"/>
        <end position="194"/>
    </location>
</feature>
<dbReference type="PIRSF" id="PIRSF038148">
    <property type="entry name" value="Arginine_N-mtfrase-2"/>
    <property type="match status" value="1"/>
</dbReference>
<keyword evidence="7 15" id="KW-0489">Methyltransferase</keyword>
<dbReference type="InterPro" id="IPR051038">
    <property type="entry name" value="RMT2/GAMT_Mtase"/>
</dbReference>
<comment type="subcellular location">
    <subcellularLocation>
        <location evidence="3">Cytoplasm</location>
    </subcellularLocation>
    <subcellularLocation>
        <location evidence="2">Nucleus</location>
    </subcellularLocation>
</comment>
<dbReference type="Gene3D" id="3.40.50.150">
    <property type="entry name" value="Vaccinia Virus protein VP39"/>
    <property type="match status" value="1"/>
</dbReference>
<dbReference type="PANTHER" id="PTHR32379">
    <property type="entry name" value="GUANIDINOACETATE N-METHYLTRANSFERASE"/>
    <property type="match status" value="1"/>
</dbReference>
<dbReference type="InterPro" id="IPR017408">
    <property type="entry name" value="Arginine_N-MeTrfase_2"/>
</dbReference>
<dbReference type="InterPro" id="IPR026480">
    <property type="entry name" value="RMT2_dom"/>
</dbReference>
<organism evidence="15 17">
    <name type="scientific">Fusarium culmorum</name>
    <dbReference type="NCBI Taxonomy" id="5516"/>
    <lineage>
        <taxon>Eukaryota</taxon>
        <taxon>Fungi</taxon>
        <taxon>Dikarya</taxon>
        <taxon>Ascomycota</taxon>
        <taxon>Pezizomycotina</taxon>
        <taxon>Sordariomycetes</taxon>
        <taxon>Hypocreomycetidae</taxon>
        <taxon>Hypocreales</taxon>
        <taxon>Nectriaceae</taxon>
        <taxon>Fusarium</taxon>
    </lineage>
</organism>
<evidence type="ECO:0000256" key="2">
    <source>
        <dbReference type="ARBA" id="ARBA00004123"/>
    </source>
</evidence>
<evidence type="ECO:0000313" key="16">
    <source>
        <dbReference type="EMBL" id="QPC66203.1"/>
    </source>
</evidence>
<dbReference type="Gene3D" id="1.25.40.20">
    <property type="entry name" value="Ankyrin repeat-containing domain"/>
    <property type="match status" value="1"/>
</dbReference>
<feature type="compositionally biased region" description="Acidic residues" evidence="13">
    <location>
        <begin position="152"/>
        <end position="168"/>
    </location>
</feature>
<sequence>MAATTSKIDDSMPARISSDCPEEIREVLYHAWGHDRSGLKKLLKTTGKATAQDPKTGETPLHAAIRACGPASPDDDGQEEDGSVEEAKDIVHDLFLQGAIWNDVDSNNETPGCLALRLGRKSLYQLCIEAGVRAELLFALMGDYEELSSGSEDGDEEMEVQQDDDEEAPQLVSTEDVEPTVEEPKFIPPDAKEKQVTSEEYLNSKLVYDDAKLVDSDLNGVMMAWETDIMRRSVAALIPDSAPGKRILNIGFGMGIVDGMFAELKPSRHHIIEAHPSVLEHLSKDESKFGPSWEKSGPEEGAFKVHKGKWQDIVPKLLEDGEIYDAIYFDTFGEDYSQLRYFFSECIIGIMDQEGKFSFFNGLGADRKICYDVYTKVVEMQCADASLDVEWEESDVDMSGLEKAGEGEWEGVRRRYWTLDSKPFEGAAVLRYAVGTSNRLQTVLINPKKNTSKSRCPPPMMVATIWNKLTYFTEYRLPICTFMG</sequence>
<dbReference type="GO" id="GO:0032259">
    <property type="term" value="P:methylation"/>
    <property type="evidence" value="ECO:0007669"/>
    <property type="project" value="UniProtKB-KW"/>
</dbReference>
<feature type="region of interest" description="Disordered" evidence="13">
    <location>
        <begin position="147"/>
        <end position="194"/>
    </location>
</feature>
<proteinExistence type="predicted"/>
<evidence type="ECO:0000256" key="10">
    <source>
        <dbReference type="ARBA" id="ARBA00023242"/>
    </source>
</evidence>
<evidence type="ECO:0000256" key="13">
    <source>
        <dbReference type="SAM" id="MobiDB-lite"/>
    </source>
</evidence>
<feature type="domain" description="RMT2" evidence="14">
    <location>
        <begin position="192"/>
        <end position="484"/>
    </location>
</feature>
<keyword evidence="9" id="KW-0949">S-adenosyl-L-methionine</keyword>
<dbReference type="InterPro" id="IPR036770">
    <property type="entry name" value="Ankyrin_rpt-contain_sf"/>
</dbReference>
<keyword evidence="17" id="KW-1185">Reference proteome</keyword>
<reference evidence="16" key="2">
    <citation type="submission" date="2020-11" db="EMBL/GenBank/DDBJ databases">
        <title>The chromosome-scale genome resource for two endophytic Fusarium species: F. culmorum and F. pseudograminearum.</title>
        <authorList>
            <person name="Yuan Z."/>
        </authorList>
    </citation>
    <scope>NUCLEOTIDE SEQUENCE</scope>
    <source>
        <strain evidence="16">Class2-1B</strain>
    </source>
</reference>
<evidence type="ECO:0000256" key="3">
    <source>
        <dbReference type="ARBA" id="ARBA00004496"/>
    </source>
</evidence>
<protein>
    <recommendedName>
        <fullName evidence="5">Protein arginine N-methyltransferase 2</fullName>
    </recommendedName>
    <alternativeName>
        <fullName evidence="11">Protein-arginine N5-methyltransferase</fullName>
    </alternativeName>
    <alternativeName>
        <fullName evidence="12">Type IV protein arginine N-methyltransferase</fullName>
    </alternativeName>
</protein>
<dbReference type="InterPro" id="IPR029063">
    <property type="entry name" value="SAM-dependent_MTases_sf"/>
</dbReference>
<dbReference type="GO" id="GO:0005634">
    <property type="term" value="C:nucleus"/>
    <property type="evidence" value="ECO:0007669"/>
    <property type="project" value="UniProtKB-SubCell"/>
</dbReference>
<dbReference type="OrthoDB" id="19014at2759"/>
<dbReference type="Proteomes" id="UP000241587">
    <property type="component" value="Unassembled WGS sequence"/>
</dbReference>
<evidence type="ECO:0000313" key="15">
    <source>
        <dbReference type="EMBL" id="PTD12540.1"/>
    </source>
</evidence>
<dbReference type="OMA" id="YWVVDNY"/>
<dbReference type="AlphaFoldDB" id="A0A2T4H9P8"/>
<keyword evidence="6" id="KW-0963">Cytoplasm</keyword>
<evidence type="ECO:0000256" key="4">
    <source>
        <dbReference type="ARBA" id="ARBA00011245"/>
    </source>
</evidence>
<dbReference type="PROSITE" id="PS51559">
    <property type="entry name" value="SAM_RMT2"/>
    <property type="match status" value="1"/>
</dbReference>